<dbReference type="EMBL" id="HBGW01018839">
    <property type="protein sequence ID" value="CAD9528402.1"/>
    <property type="molecule type" value="Transcribed_RNA"/>
</dbReference>
<feature type="compositionally biased region" description="Polar residues" evidence="1">
    <location>
        <begin position="1"/>
        <end position="15"/>
    </location>
</feature>
<feature type="region of interest" description="Disordered" evidence="1">
    <location>
        <begin position="1"/>
        <end position="29"/>
    </location>
</feature>
<organism evidence="2">
    <name type="scientific">Zooxanthella nutricula</name>
    <dbReference type="NCBI Taxonomy" id="1333877"/>
    <lineage>
        <taxon>Eukaryota</taxon>
        <taxon>Sar</taxon>
        <taxon>Alveolata</taxon>
        <taxon>Dinophyceae</taxon>
        <taxon>Peridiniales</taxon>
        <taxon>Peridiniales incertae sedis</taxon>
        <taxon>Zooxanthella</taxon>
    </lineage>
</organism>
<evidence type="ECO:0000313" key="2">
    <source>
        <dbReference type="EMBL" id="CAD9528402.1"/>
    </source>
</evidence>
<name>A0A6U6JU72_9DINO</name>
<accession>A0A6U6JU72</accession>
<evidence type="ECO:0000256" key="1">
    <source>
        <dbReference type="SAM" id="MobiDB-lite"/>
    </source>
</evidence>
<gene>
    <name evidence="2" type="ORF">BRAN1462_LOCUS11881</name>
</gene>
<protein>
    <submittedName>
        <fullName evidence="2">Uncharacterized protein</fullName>
    </submittedName>
</protein>
<sequence length="202" mass="23252">MAEGEQASTKGQTTRVFGRQQEPEKSRLASAEKRFGVTWQDLHAYKDRMLFPVLPTCMGVEELPKDISLCETVFRGLDRCIVQGTLNENPGQPYARMQICKPHWIRFAKCTKRRDELIMRGIRKWEREYYGSLDDSSRTEYLEDIDTKMRYYLYAASHTNDNTKKGRLELNAQHCALRQASLLNPRTSLDEGNGVEGPTAQV</sequence>
<dbReference type="AlphaFoldDB" id="A0A6U6JU72"/>
<reference evidence="2" key="1">
    <citation type="submission" date="2021-01" db="EMBL/GenBank/DDBJ databases">
        <authorList>
            <person name="Corre E."/>
            <person name="Pelletier E."/>
            <person name="Niang G."/>
            <person name="Scheremetjew M."/>
            <person name="Finn R."/>
            <person name="Kale V."/>
            <person name="Holt S."/>
            <person name="Cochrane G."/>
            <person name="Meng A."/>
            <person name="Brown T."/>
            <person name="Cohen L."/>
        </authorList>
    </citation>
    <scope>NUCLEOTIDE SEQUENCE</scope>
    <source>
        <strain evidence="2">RCC3387</strain>
    </source>
</reference>
<proteinExistence type="predicted"/>